<evidence type="ECO:0000256" key="12">
    <source>
        <dbReference type="ARBA" id="ARBA00025830"/>
    </source>
</evidence>
<dbReference type="HAMAP" id="MF_01398">
    <property type="entry name" value="ATP_synth_b_bprime"/>
    <property type="match status" value="1"/>
</dbReference>
<comment type="function">
    <text evidence="10 13">F(1)F(0) ATP synthase produces ATP from ADP in the presence of a proton or sodium gradient. F-type ATPases consist of two structural domains, F(1) containing the extramembraneous catalytic core and F(0) containing the membrane proton channel, linked together by a central stalk and a peripheral stalk. During catalysis, ATP synthesis in the catalytic domain of F(1) is coupled via a rotary mechanism of the central stalk subunits to proton translocation.</text>
</comment>
<dbReference type="GO" id="GO:0046933">
    <property type="term" value="F:proton-transporting ATP synthase activity, rotational mechanism"/>
    <property type="evidence" value="ECO:0007669"/>
    <property type="project" value="UniProtKB-UniRule"/>
</dbReference>
<keyword evidence="8 13" id="KW-0472">Membrane</keyword>
<evidence type="ECO:0000256" key="7">
    <source>
        <dbReference type="ARBA" id="ARBA00023065"/>
    </source>
</evidence>
<evidence type="ECO:0000256" key="4">
    <source>
        <dbReference type="ARBA" id="ARBA00022692"/>
    </source>
</evidence>
<keyword evidence="6 13" id="KW-1133">Transmembrane helix</keyword>
<dbReference type="CDD" id="cd06503">
    <property type="entry name" value="ATP-synt_Fo_b"/>
    <property type="match status" value="1"/>
</dbReference>
<evidence type="ECO:0000256" key="9">
    <source>
        <dbReference type="ARBA" id="ARBA00023310"/>
    </source>
</evidence>
<dbReference type="EMBL" id="JZEY01000054">
    <property type="protein sequence ID" value="KKB08791.1"/>
    <property type="molecule type" value="Genomic_DNA"/>
</dbReference>
<evidence type="ECO:0000256" key="15">
    <source>
        <dbReference type="SAM" id="Coils"/>
    </source>
</evidence>
<evidence type="ECO:0000256" key="1">
    <source>
        <dbReference type="ARBA" id="ARBA00004377"/>
    </source>
</evidence>
<proteinExistence type="inferred from homology"/>
<evidence type="ECO:0000256" key="6">
    <source>
        <dbReference type="ARBA" id="ARBA00022989"/>
    </source>
</evidence>
<keyword evidence="2 13" id="KW-0813">Transport</keyword>
<dbReference type="InterPro" id="IPR002146">
    <property type="entry name" value="ATP_synth_b/b'su_bac/chlpt"/>
</dbReference>
<evidence type="ECO:0000256" key="8">
    <source>
        <dbReference type="ARBA" id="ARBA00023136"/>
    </source>
</evidence>
<gene>
    <name evidence="13" type="primary">atpF</name>
    <name evidence="16" type="ORF">VE26_01580</name>
</gene>
<dbReference type="GO" id="GO:0016787">
    <property type="term" value="F:hydrolase activity"/>
    <property type="evidence" value="ECO:0007669"/>
    <property type="project" value="UniProtKB-KW"/>
</dbReference>
<organism evidence="16 17">
    <name type="scientific">Devosia chinhatensis</name>
    <dbReference type="NCBI Taxonomy" id="429727"/>
    <lineage>
        <taxon>Bacteria</taxon>
        <taxon>Pseudomonadati</taxon>
        <taxon>Pseudomonadota</taxon>
        <taxon>Alphaproteobacteria</taxon>
        <taxon>Hyphomicrobiales</taxon>
        <taxon>Devosiaceae</taxon>
        <taxon>Devosia</taxon>
    </lineage>
</organism>
<comment type="subunit">
    <text evidence="12 13">F-type ATPases have 2 components, F(1) - the catalytic core - and F(0) - the membrane proton channel. F(1) has five subunits: alpha(3), beta(3), gamma(1), delta(1), epsilon(1). F(0) has three main subunits: a(1), b(2) and c(10-14). The alpha and beta chains form an alternating ring which encloses part of the gamma chain. F(1) is attached to F(0) by a central stalk formed by the gamma and epsilon chains, while a peripheral stalk is formed by the delta and b chains.</text>
</comment>
<feature type="transmembrane region" description="Helical" evidence="13">
    <location>
        <begin position="12"/>
        <end position="31"/>
    </location>
</feature>
<dbReference type="Pfam" id="PF00430">
    <property type="entry name" value="ATP-synt_B"/>
    <property type="match status" value="1"/>
</dbReference>
<dbReference type="Proteomes" id="UP000033649">
    <property type="component" value="Unassembled WGS sequence"/>
</dbReference>
<keyword evidence="9 13" id="KW-0066">ATP synthesis</keyword>
<dbReference type="STRING" id="429727.VE26_01580"/>
<keyword evidence="5 13" id="KW-0375">Hydrogen ion transport</keyword>
<keyword evidence="17" id="KW-1185">Reference proteome</keyword>
<comment type="subcellular location">
    <subcellularLocation>
        <location evidence="1">Cell inner membrane</location>
        <topology evidence="1">Single-pass membrane protein</topology>
    </subcellularLocation>
    <subcellularLocation>
        <location evidence="13">Cell membrane</location>
        <topology evidence="13">Single-pass membrane protein</topology>
    </subcellularLocation>
</comment>
<evidence type="ECO:0000256" key="14">
    <source>
        <dbReference type="RuleBase" id="RU003848"/>
    </source>
</evidence>
<accession>A0A0F5FIW9</accession>
<feature type="coiled-coil region" evidence="15">
    <location>
        <begin position="35"/>
        <end position="73"/>
    </location>
</feature>
<comment type="similarity">
    <text evidence="13 14">Belongs to the ATPase B chain family.</text>
</comment>
<comment type="caution">
    <text evidence="16">The sequence shown here is derived from an EMBL/GenBank/DDBJ whole genome shotgun (WGS) entry which is preliminary data.</text>
</comment>
<keyword evidence="13" id="KW-1003">Cell membrane</keyword>
<keyword evidence="16" id="KW-0378">Hydrolase</keyword>
<dbReference type="AlphaFoldDB" id="A0A0F5FIW9"/>
<sequence>MPEWFDNSFTALVGLIIFIGVLIGVGVPRIIGGMLDKQIKKIETELSEAKRLREEAAALLVEYERKRVAAEKEAEGIVTAAKEEATRLTAEAQASLADLVARRTRSVEDKIAQAEAQAIAEVRARSADIAIEAAKVVLADEMNNKGGRIIDAAIADVSNKLN</sequence>
<evidence type="ECO:0000256" key="11">
    <source>
        <dbReference type="ARBA" id="ARBA00025614"/>
    </source>
</evidence>
<dbReference type="GO" id="GO:0005886">
    <property type="term" value="C:plasma membrane"/>
    <property type="evidence" value="ECO:0007669"/>
    <property type="project" value="UniProtKB-SubCell"/>
</dbReference>
<keyword evidence="15" id="KW-0175">Coiled coil</keyword>
<evidence type="ECO:0000256" key="10">
    <source>
        <dbReference type="ARBA" id="ARBA00025198"/>
    </source>
</evidence>
<protein>
    <recommendedName>
        <fullName evidence="13">ATP synthase subunit b</fullName>
    </recommendedName>
    <alternativeName>
        <fullName evidence="13">ATP synthase F(0) sector subunit b</fullName>
    </alternativeName>
    <alternativeName>
        <fullName evidence="13">ATPase subunit I</fullName>
    </alternativeName>
    <alternativeName>
        <fullName evidence="13">F-type ATPase subunit b</fullName>
        <shortName evidence="13">F-ATPase subunit b</shortName>
    </alternativeName>
</protein>
<keyword evidence="4 13" id="KW-0812">Transmembrane</keyword>
<keyword evidence="3 13" id="KW-0138">CF(0)</keyword>
<evidence type="ECO:0000256" key="2">
    <source>
        <dbReference type="ARBA" id="ARBA00022448"/>
    </source>
</evidence>
<evidence type="ECO:0000256" key="3">
    <source>
        <dbReference type="ARBA" id="ARBA00022547"/>
    </source>
</evidence>
<keyword evidence="7 13" id="KW-0406">Ion transport</keyword>
<evidence type="ECO:0000256" key="13">
    <source>
        <dbReference type="HAMAP-Rule" id="MF_01398"/>
    </source>
</evidence>
<reference evidence="16 17" key="1">
    <citation type="submission" date="2015-03" db="EMBL/GenBank/DDBJ databases">
        <authorList>
            <person name="Hassan Y."/>
            <person name="Lepp D."/>
            <person name="Li X.-Z."/>
            <person name="Zhou T."/>
        </authorList>
    </citation>
    <scope>NUCLEOTIDE SEQUENCE [LARGE SCALE GENOMIC DNA]</scope>
    <source>
        <strain evidence="16 17">IPL18</strain>
    </source>
</reference>
<name>A0A0F5FIW9_9HYPH</name>
<evidence type="ECO:0000313" key="17">
    <source>
        <dbReference type="Proteomes" id="UP000033649"/>
    </source>
</evidence>
<dbReference type="OrthoDB" id="8479836at2"/>
<evidence type="ECO:0000313" key="16">
    <source>
        <dbReference type="EMBL" id="KKB08791.1"/>
    </source>
</evidence>
<dbReference type="GO" id="GO:0045259">
    <property type="term" value="C:proton-transporting ATP synthase complex"/>
    <property type="evidence" value="ECO:0007669"/>
    <property type="project" value="UniProtKB-KW"/>
</dbReference>
<dbReference type="RefSeq" id="WP_046103480.1">
    <property type="nucleotide sequence ID" value="NZ_JZEY01000054.1"/>
</dbReference>
<evidence type="ECO:0000256" key="5">
    <source>
        <dbReference type="ARBA" id="ARBA00022781"/>
    </source>
</evidence>
<dbReference type="PATRIC" id="fig|429727.3.peg.337"/>
<comment type="function">
    <text evidence="11">Component of the F(0) channel, it forms part of the peripheral stalk, linking F(1) to F(0). The b'-subunit is a diverged and duplicated form of b found in plants and photosynthetic bacteria.</text>
</comment>